<evidence type="ECO:0000313" key="3">
    <source>
        <dbReference type="Proteomes" id="UP000249304"/>
    </source>
</evidence>
<comment type="caution">
    <text evidence="2">The sequence shown here is derived from an EMBL/GenBank/DDBJ whole genome shotgun (WGS) entry which is preliminary data.</text>
</comment>
<reference evidence="2 3" key="1">
    <citation type="submission" date="2018-01" db="EMBL/GenBank/DDBJ databases">
        <title>Draft genome sequence of Nonomuraea sp. KC333.</title>
        <authorList>
            <person name="Sahin N."/>
            <person name="Saygin H."/>
            <person name="Ay H."/>
        </authorList>
    </citation>
    <scope>NUCLEOTIDE SEQUENCE [LARGE SCALE GENOMIC DNA]</scope>
    <source>
        <strain evidence="2 3">KC333</strain>
    </source>
</reference>
<dbReference type="AlphaFoldDB" id="A0A2W2CV56"/>
<feature type="non-terminal residue" evidence="2">
    <location>
        <position position="1"/>
    </location>
</feature>
<evidence type="ECO:0000313" key="2">
    <source>
        <dbReference type="EMBL" id="PZG03466.1"/>
    </source>
</evidence>
<keyword evidence="1" id="KW-0472">Membrane</keyword>
<dbReference type="EMBL" id="POUD01000426">
    <property type="protein sequence ID" value="PZG03466.1"/>
    <property type="molecule type" value="Genomic_DNA"/>
</dbReference>
<proteinExistence type="predicted"/>
<sequence>PTTALAVATYLPLAAPVIGSVVWATRAGHGGHRLPALSGEEEEDSGVVQRDDDRHWFLAGTVYANRHDPALVLHARFGQSWTLNLGHPVTWAILAVLAGAMLLAALGVIELPERQSLL</sequence>
<keyword evidence="1" id="KW-0812">Transmembrane</keyword>
<feature type="transmembrane region" description="Helical" evidence="1">
    <location>
        <begin position="89"/>
        <end position="109"/>
    </location>
</feature>
<evidence type="ECO:0000256" key="1">
    <source>
        <dbReference type="SAM" id="Phobius"/>
    </source>
</evidence>
<dbReference type="RefSeq" id="WP_220040453.1">
    <property type="nucleotide sequence ID" value="NZ_POUD01000426.1"/>
</dbReference>
<dbReference type="Proteomes" id="UP000249304">
    <property type="component" value="Unassembled WGS sequence"/>
</dbReference>
<protein>
    <recommendedName>
        <fullName evidence="4">DUF5808 domain-containing protein</fullName>
    </recommendedName>
</protein>
<name>A0A2W2CV56_9ACTN</name>
<organism evidence="2 3">
    <name type="scientific">Nonomuraea aridisoli</name>
    <dbReference type="NCBI Taxonomy" id="2070368"/>
    <lineage>
        <taxon>Bacteria</taxon>
        <taxon>Bacillati</taxon>
        <taxon>Actinomycetota</taxon>
        <taxon>Actinomycetes</taxon>
        <taxon>Streptosporangiales</taxon>
        <taxon>Streptosporangiaceae</taxon>
        <taxon>Nonomuraea</taxon>
    </lineage>
</organism>
<keyword evidence="3" id="KW-1185">Reference proteome</keyword>
<accession>A0A2W2CV56</accession>
<keyword evidence="1" id="KW-1133">Transmembrane helix</keyword>
<evidence type="ECO:0008006" key="4">
    <source>
        <dbReference type="Google" id="ProtNLM"/>
    </source>
</evidence>
<gene>
    <name evidence="2" type="ORF">C1J01_45895</name>
</gene>